<dbReference type="EMBL" id="QJKJ01001821">
    <property type="protein sequence ID" value="RDY05732.1"/>
    <property type="molecule type" value="Genomic_DNA"/>
</dbReference>
<comment type="caution">
    <text evidence="1">The sequence shown here is derived from an EMBL/GenBank/DDBJ whole genome shotgun (WGS) entry which is preliminary data.</text>
</comment>
<evidence type="ECO:0000313" key="1">
    <source>
        <dbReference type="EMBL" id="RDY05732.1"/>
    </source>
</evidence>
<dbReference type="Proteomes" id="UP000257109">
    <property type="component" value="Unassembled WGS sequence"/>
</dbReference>
<organism evidence="1 2">
    <name type="scientific">Mucuna pruriens</name>
    <name type="common">Velvet bean</name>
    <name type="synonym">Dolichos pruriens</name>
    <dbReference type="NCBI Taxonomy" id="157652"/>
    <lineage>
        <taxon>Eukaryota</taxon>
        <taxon>Viridiplantae</taxon>
        <taxon>Streptophyta</taxon>
        <taxon>Embryophyta</taxon>
        <taxon>Tracheophyta</taxon>
        <taxon>Spermatophyta</taxon>
        <taxon>Magnoliopsida</taxon>
        <taxon>eudicotyledons</taxon>
        <taxon>Gunneridae</taxon>
        <taxon>Pentapetalae</taxon>
        <taxon>rosids</taxon>
        <taxon>fabids</taxon>
        <taxon>Fabales</taxon>
        <taxon>Fabaceae</taxon>
        <taxon>Papilionoideae</taxon>
        <taxon>50 kb inversion clade</taxon>
        <taxon>NPAAA clade</taxon>
        <taxon>indigoferoid/millettioid clade</taxon>
        <taxon>Phaseoleae</taxon>
        <taxon>Mucuna</taxon>
    </lineage>
</organism>
<accession>A0A371HSH7</accession>
<reference evidence="1" key="1">
    <citation type="submission" date="2018-05" db="EMBL/GenBank/DDBJ databases">
        <title>Draft genome of Mucuna pruriens seed.</title>
        <authorList>
            <person name="Nnadi N.E."/>
            <person name="Vos R."/>
            <person name="Hasami M.H."/>
            <person name="Devisetty U.K."/>
            <person name="Aguiy J.C."/>
        </authorList>
    </citation>
    <scope>NUCLEOTIDE SEQUENCE [LARGE SCALE GENOMIC DNA]</scope>
    <source>
        <strain evidence="1">JCA_2017</strain>
    </source>
</reference>
<protein>
    <submittedName>
        <fullName evidence="1">Uncharacterized protein</fullName>
    </submittedName>
</protein>
<sequence>MEDETPGKGSTLILGRPFLMTAKTKINVHVGTLSMEFGDTMVQFNIFEAMKHPVEDTSLFGIDLIDELLEEYMQVDTGSTEFFQVPENIDILDCLGSVIEEPDYDKSWEVHGAKVSAALAHLDHNSKSIDSLDHVRKNEKSEYSKHSEVQFARTMKQIANTFAKNELTYIG</sequence>
<feature type="non-terminal residue" evidence="1">
    <location>
        <position position="171"/>
    </location>
</feature>
<proteinExistence type="predicted"/>
<dbReference type="AlphaFoldDB" id="A0A371HSH7"/>
<gene>
    <name evidence="1" type="ORF">CR513_10402</name>
</gene>
<evidence type="ECO:0000313" key="2">
    <source>
        <dbReference type="Proteomes" id="UP000257109"/>
    </source>
</evidence>
<keyword evidence="2" id="KW-1185">Reference proteome</keyword>
<name>A0A371HSH7_MUCPR</name>